<comment type="caution">
    <text evidence="3">The sequence shown here is derived from an EMBL/GenBank/DDBJ whole genome shotgun (WGS) entry which is preliminary data.</text>
</comment>
<dbReference type="STRING" id="1220578.FPE01S_04_00160"/>
<dbReference type="InterPro" id="IPR001920">
    <property type="entry name" value="Asp/Glu_race"/>
</dbReference>
<dbReference type="InterPro" id="IPR050491">
    <property type="entry name" value="AmpC-like"/>
</dbReference>
<protein>
    <submittedName>
        <fullName evidence="3">Racemase/peptidase S12 family protein</fullName>
    </submittedName>
</protein>
<dbReference type="PROSITE" id="PS00924">
    <property type="entry name" value="ASP_GLU_RACEMASE_2"/>
    <property type="match status" value="1"/>
</dbReference>
<dbReference type="OrthoDB" id="9798166at2"/>
<dbReference type="PROSITE" id="PS00923">
    <property type="entry name" value="ASP_GLU_RACEMASE_1"/>
    <property type="match status" value="1"/>
</dbReference>
<feature type="chain" id="PRO_5002430407" evidence="1">
    <location>
        <begin position="22"/>
        <end position="969"/>
    </location>
</feature>
<evidence type="ECO:0000313" key="3">
    <source>
        <dbReference type="EMBL" id="GAO44773.1"/>
    </source>
</evidence>
<dbReference type="GO" id="GO:0016855">
    <property type="term" value="F:racemase and epimerase activity, acting on amino acids and derivatives"/>
    <property type="evidence" value="ECO:0007669"/>
    <property type="project" value="InterPro"/>
</dbReference>
<proteinExistence type="predicted"/>
<evidence type="ECO:0000256" key="1">
    <source>
        <dbReference type="SAM" id="SignalP"/>
    </source>
</evidence>
<dbReference type="Proteomes" id="UP000033121">
    <property type="component" value="Unassembled WGS sequence"/>
</dbReference>
<dbReference type="SUPFAM" id="SSF53681">
    <property type="entry name" value="Aspartate/glutamate racemase"/>
    <property type="match status" value="2"/>
</dbReference>
<dbReference type="AlphaFoldDB" id="A0A0E9N4P9"/>
<dbReference type="SUPFAM" id="SSF56601">
    <property type="entry name" value="beta-lactamase/transpeptidase-like"/>
    <property type="match status" value="1"/>
</dbReference>
<gene>
    <name evidence="3" type="ORF">FPE01S_04_00160</name>
</gene>
<dbReference type="InterPro" id="IPR001466">
    <property type="entry name" value="Beta-lactam-related"/>
</dbReference>
<dbReference type="InterPro" id="IPR018187">
    <property type="entry name" value="Asp/Glu_racemase_AS_1"/>
</dbReference>
<keyword evidence="4" id="KW-1185">Reference proteome</keyword>
<feature type="signal peptide" evidence="1">
    <location>
        <begin position="1"/>
        <end position="21"/>
    </location>
</feature>
<evidence type="ECO:0000259" key="2">
    <source>
        <dbReference type="Pfam" id="PF00144"/>
    </source>
</evidence>
<keyword evidence="1" id="KW-0732">Signal</keyword>
<accession>A0A0E9N4P9</accession>
<dbReference type="InterPro" id="IPR033134">
    <property type="entry name" value="Asp/Glu_racemase_AS_2"/>
</dbReference>
<dbReference type="Gene3D" id="3.40.50.1860">
    <property type="match status" value="2"/>
</dbReference>
<dbReference type="Pfam" id="PF00144">
    <property type="entry name" value="Beta-lactamase"/>
    <property type="match status" value="1"/>
</dbReference>
<organism evidence="3 4">
    <name type="scientific">Flavihumibacter petaseus NBRC 106054</name>
    <dbReference type="NCBI Taxonomy" id="1220578"/>
    <lineage>
        <taxon>Bacteria</taxon>
        <taxon>Pseudomonadati</taxon>
        <taxon>Bacteroidota</taxon>
        <taxon>Chitinophagia</taxon>
        <taxon>Chitinophagales</taxon>
        <taxon>Chitinophagaceae</taxon>
        <taxon>Flavihumibacter</taxon>
    </lineage>
</organism>
<name>A0A0E9N4P9_9BACT</name>
<dbReference type="EMBL" id="BBWV01000004">
    <property type="protein sequence ID" value="GAO44773.1"/>
    <property type="molecule type" value="Genomic_DNA"/>
</dbReference>
<dbReference type="InterPro" id="IPR012338">
    <property type="entry name" value="Beta-lactam/transpept-like"/>
</dbReference>
<dbReference type="PANTHER" id="PTHR46825:SF9">
    <property type="entry name" value="BETA-LACTAMASE-RELATED DOMAIN-CONTAINING PROTEIN"/>
    <property type="match status" value="1"/>
</dbReference>
<dbReference type="RefSeq" id="WP_083990347.1">
    <property type="nucleotide sequence ID" value="NZ_BBWV01000004.1"/>
</dbReference>
<feature type="domain" description="Beta-lactamase-related" evidence="2">
    <location>
        <begin position="504"/>
        <end position="848"/>
    </location>
</feature>
<dbReference type="PANTHER" id="PTHR46825">
    <property type="entry name" value="D-ALANYL-D-ALANINE-CARBOXYPEPTIDASE/ENDOPEPTIDASE AMPH"/>
    <property type="match status" value="1"/>
</dbReference>
<reference evidence="3 4" key="1">
    <citation type="submission" date="2015-04" db="EMBL/GenBank/DDBJ databases">
        <title>Whole genome shotgun sequence of Flavihumibacter petaseus NBRC 106054.</title>
        <authorList>
            <person name="Miyazawa S."/>
            <person name="Hosoyama A."/>
            <person name="Hashimoto M."/>
            <person name="Noguchi M."/>
            <person name="Tsuchikane K."/>
            <person name="Ohji S."/>
            <person name="Yamazoe A."/>
            <person name="Ichikawa N."/>
            <person name="Kimura A."/>
            <person name="Fujita N."/>
        </authorList>
    </citation>
    <scope>NUCLEOTIDE SEQUENCE [LARGE SCALE GENOMIC DNA]</scope>
    <source>
        <strain evidence="3 4">NBRC 106054</strain>
    </source>
</reference>
<sequence length="969" mass="107962">MLLIKRTILSALCLYAPGAFAQTSINTLSPLENAIQHERKNFFFVDAKDYAVKDPKLPIGIFDSGTGGLATLNALLTADQYNNSTGMPGSDGVPDFSKEEFIFLADQANMPYGNYSSEKKSDLLVEHVLKDVQFLLSDKYYADAAQHQFNKDKRHIKTVVVACNTATAYGIDYIRSFLDRSGIRLKVIGVIDAGAKGVLDSIRKDEAASVAVFATVGTVASGGYEKAILAMKEKTNHTGQLIVFNQGGYGLAEAVDEEPDFVNRKAVQPAANYRGPSLENATYRIDKTLLDIYNFNFDRNKMLCDSRNTDDCQVLQLNATENYVRYHLVSLLEKMRKSAGAPPLKAIILGCTHYPYLVNEIQQTLKDLYNYQKNGQYIYRPLMAADIRLVDPSVNVARELYGYLASEKLMNPSGNPLQSRFFITVPNTDNKAVITDSLGRFTYAYKYGRSAGNVQEYVKVVPFSRSNIPAETFQRFASMIPAANQLINYDLQRKTIDTAIRIADSMYRAFAQREHAPSVVFGIVKDGRLIHFGGEGFSNLETRRKADSSVAYHIASMSKSFISVAILQLRDEGKLQLDDPVSRYIPEIKGQQFSKDAPELTIRHLLTHAAGFPEDNPWGDRQLGITDSAMLAMFARGISFSTAAGTQYEYSNMGFAMLGYIVSRVSGKTYEAYTQEKIFRPLGMNHTYWEYDDVPADRLAIGYRTVKDKWVKQPMLHSGAYGAMGGLITTLDDFVKYLNFQLAAWPARDDADFGPLKRSSLREMQHAANINTLNASAVADGRSCPVVSAYAYGLRWSKDCKGRIMIGHSGGLPGFGSNWVILPDYGLGLICFSNHTYASASAINQQVADKLLTITGWKPRAIPASAILQQRRQELISLLPAWDTTGKASAFAENFFLDYFVSELKSETADLFAKAGRIIRYGEMEPENNLRGKFLIIGEKATLEVYFTLTPEQPAKIQEYHLREVPVRR</sequence>
<evidence type="ECO:0000313" key="4">
    <source>
        <dbReference type="Proteomes" id="UP000033121"/>
    </source>
</evidence>
<dbReference type="Gene3D" id="3.40.710.10">
    <property type="entry name" value="DD-peptidase/beta-lactamase superfamily"/>
    <property type="match status" value="1"/>
</dbReference>